<dbReference type="SMART" id="SM00740">
    <property type="entry name" value="PASTA"/>
    <property type="match status" value="4"/>
</dbReference>
<sequence length="686" mass="71364">MTSQFPQVLAGRYEIRDLIGRGGMAEVHLGYDTRLSRVVAIKLLRSDIAGDPTFQARFRREAQSAAALNHPAVVAVYDSGEEELLQPGGASRTVPYIVMEYVEGHTVRELLSEGEAVPIPEAVEIVSGVLDALEYSHRVGIVHRDIKPGNIMLTSTGAVKVMDFGIARAIEDSASTVTQTHTVVGTAQYLSPEQARGESVDARSDLYSTGCLLYELLTGQPPFQGDSAVAIAYQHVREIPKRPSSLAADVPESLDRVILKSLAKSRDDRYQDAAHMRADLQAAARGMSVAAPAADSWSPATSVMASPAAEPVQPTSAFAQVPSGSSPIQAAKEAEEPEEKPKSHAWVWILVFLLFMALAVVAGLWASGAFDSHPTPTPSATVSKVDVPDVAGQDEDSAKKTVEDAGLKFAKDEVANDTVSAGLAVSSDPSKGTKVDPGTTVTVHFSTGSATVKVPDLEGKTQEDARKALKEAGLEGGNTTLEDSSSVAKDRVIYTDPSAGTSVERGTTVNLVLSTGNTSVPDISGQDEATAKKTIEDAGLKFKRGDDVTSTEVEQGKAVSSDPASGSSASAGDTITVHFSSGAGATPTPSSMVTVPKDLNGKTADEAAAELQKLGLNVTQDQKASKDVDAGKVIGTDPKAGTQVPAGSTVNLTVSTGNKDSGDNNNQQQPANPNPGGGGNNAGGNN</sequence>
<dbReference type="Pfam" id="PF03793">
    <property type="entry name" value="PASTA"/>
    <property type="match status" value="4"/>
</dbReference>
<keyword evidence="3" id="KW-0808">Transferase</keyword>
<evidence type="ECO:0000256" key="7">
    <source>
        <dbReference type="ARBA" id="ARBA00022840"/>
    </source>
</evidence>
<dbReference type="PROSITE" id="PS51178">
    <property type="entry name" value="PASTA"/>
    <property type="match status" value="4"/>
</dbReference>
<dbReference type="InterPro" id="IPR011009">
    <property type="entry name" value="Kinase-like_dom_sf"/>
</dbReference>
<evidence type="ECO:0000256" key="11">
    <source>
        <dbReference type="SAM" id="MobiDB-lite"/>
    </source>
</evidence>
<evidence type="ECO:0000256" key="10">
    <source>
        <dbReference type="PROSITE-ProRule" id="PRU10141"/>
    </source>
</evidence>
<evidence type="ECO:0000259" key="13">
    <source>
        <dbReference type="PROSITE" id="PS50011"/>
    </source>
</evidence>
<dbReference type="Pfam" id="PF00069">
    <property type="entry name" value="Pkinase"/>
    <property type="match status" value="1"/>
</dbReference>
<dbReference type="CDD" id="cd14014">
    <property type="entry name" value="STKc_PknB_like"/>
    <property type="match status" value="1"/>
</dbReference>
<evidence type="ECO:0000313" key="16">
    <source>
        <dbReference type="Proteomes" id="UP000187035"/>
    </source>
</evidence>
<evidence type="ECO:0000256" key="8">
    <source>
        <dbReference type="ARBA" id="ARBA00047899"/>
    </source>
</evidence>
<feature type="compositionally biased region" description="Polar residues" evidence="11">
    <location>
        <begin position="645"/>
        <end position="659"/>
    </location>
</feature>
<organism evidence="15 16">
    <name type="scientific">Actinomyces naeslundii</name>
    <dbReference type="NCBI Taxonomy" id="1655"/>
    <lineage>
        <taxon>Bacteria</taxon>
        <taxon>Bacillati</taxon>
        <taxon>Actinomycetota</taxon>
        <taxon>Actinomycetes</taxon>
        <taxon>Actinomycetales</taxon>
        <taxon>Actinomycetaceae</taxon>
        <taxon>Actinomyces</taxon>
    </lineage>
</organism>
<reference evidence="15 16" key="1">
    <citation type="submission" date="2016-12" db="EMBL/GenBank/DDBJ databases">
        <title>Genomic comparison of strains in the 'Actinomyces naeslundii' group.</title>
        <authorList>
            <person name="Mughal S.R."/>
            <person name="Do T."/>
            <person name="Gilbert S.C."/>
            <person name="Witherden E.A."/>
            <person name="Didelot X."/>
            <person name="Beighton D."/>
        </authorList>
    </citation>
    <scope>NUCLEOTIDE SEQUENCE [LARGE SCALE GENOMIC DNA]</scope>
    <source>
        <strain evidence="15 16">NCTC 10301</strain>
    </source>
</reference>
<feature type="compositionally biased region" description="Gly residues" evidence="11">
    <location>
        <begin position="675"/>
        <end position="686"/>
    </location>
</feature>
<name>A0A854D7E0_ACTNA</name>
<dbReference type="FunFam" id="1.10.510.10:FF:000021">
    <property type="entry name" value="Serine/threonine protein kinase"/>
    <property type="match status" value="1"/>
</dbReference>
<dbReference type="PANTHER" id="PTHR43289:SF6">
    <property type="entry name" value="SERINE_THREONINE-PROTEIN KINASE NEKL-3"/>
    <property type="match status" value="1"/>
</dbReference>
<dbReference type="NCBIfam" id="NF033483">
    <property type="entry name" value="PknB_PASTA_kin"/>
    <property type="match status" value="1"/>
</dbReference>
<dbReference type="GeneID" id="64256220"/>
<dbReference type="AlphaFoldDB" id="A0A854D7E0"/>
<comment type="catalytic activity">
    <reaction evidence="8">
        <text>L-threonyl-[protein] + ATP = O-phospho-L-threonyl-[protein] + ADP + H(+)</text>
        <dbReference type="Rhea" id="RHEA:46608"/>
        <dbReference type="Rhea" id="RHEA-COMP:11060"/>
        <dbReference type="Rhea" id="RHEA-COMP:11605"/>
        <dbReference type="ChEBI" id="CHEBI:15378"/>
        <dbReference type="ChEBI" id="CHEBI:30013"/>
        <dbReference type="ChEBI" id="CHEBI:30616"/>
        <dbReference type="ChEBI" id="CHEBI:61977"/>
        <dbReference type="ChEBI" id="CHEBI:456216"/>
        <dbReference type="EC" id="2.7.11.1"/>
    </reaction>
</comment>
<dbReference type="PANTHER" id="PTHR43289">
    <property type="entry name" value="MITOGEN-ACTIVATED PROTEIN KINASE KINASE KINASE 20-RELATED"/>
    <property type="match status" value="1"/>
</dbReference>
<dbReference type="GO" id="GO:0005524">
    <property type="term" value="F:ATP binding"/>
    <property type="evidence" value="ECO:0007669"/>
    <property type="project" value="UniProtKB-UniRule"/>
</dbReference>
<evidence type="ECO:0000313" key="15">
    <source>
        <dbReference type="EMBL" id="OMG36119.1"/>
    </source>
</evidence>
<dbReference type="EMBL" id="MSRR01000012">
    <property type="protein sequence ID" value="OMG36119.1"/>
    <property type="molecule type" value="Genomic_DNA"/>
</dbReference>
<evidence type="ECO:0000256" key="2">
    <source>
        <dbReference type="ARBA" id="ARBA00022527"/>
    </source>
</evidence>
<evidence type="ECO:0000256" key="6">
    <source>
        <dbReference type="ARBA" id="ARBA00022777"/>
    </source>
</evidence>
<dbReference type="RefSeq" id="WP_003783589.1">
    <property type="nucleotide sequence ID" value="NZ_CP066049.1"/>
</dbReference>
<evidence type="ECO:0000256" key="1">
    <source>
        <dbReference type="ARBA" id="ARBA00012513"/>
    </source>
</evidence>
<feature type="compositionally biased region" description="Low complexity" evidence="11">
    <location>
        <begin position="560"/>
        <end position="573"/>
    </location>
</feature>
<dbReference type="PROSITE" id="PS00107">
    <property type="entry name" value="PROTEIN_KINASE_ATP"/>
    <property type="match status" value="1"/>
</dbReference>
<accession>A0A854D7E0</accession>
<keyword evidence="12" id="KW-0812">Transmembrane</keyword>
<dbReference type="Proteomes" id="UP000187035">
    <property type="component" value="Unassembled WGS sequence"/>
</dbReference>
<dbReference type="Gene3D" id="1.10.510.10">
    <property type="entry name" value="Transferase(Phosphotransferase) domain 1"/>
    <property type="match status" value="1"/>
</dbReference>
<dbReference type="InterPro" id="IPR005543">
    <property type="entry name" value="PASTA_dom"/>
</dbReference>
<gene>
    <name evidence="15" type="ORF">BKH33_07115</name>
</gene>
<dbReference type="GO" id="GO:0004674">
    <property type="term" value="F:protein serine/threonine kinase activity"/>
    <property type="evidence" value="ECO:0007669"/>
    <property type="project" value="UniProtKB-KW"/>
</dbReference>
<feature type="domain" description="PASTA" evidence="14">
    <location>
        <begin position="381"/>
        <end position="447"/>
    </location>
</feature>
<dbReference type="PROSITE" id="PS00108">
    <property type="entry name" value="PROTEIN_KINASE_ST"/>
    <property type="match status" value="1"/>
</dbReference>
<dbReference type="InterPro" id="IPR000719">
    <property type="entry name" value="Prot_kinase_dom"/>
</dbReference>
<feature type="region of interest" description="Disordered" evidence="11">
    <location>
        <begin position="546"/>
        <end position="598"/>
    </location>
</feature>
<keyword evidence="2 15" id="KW-0723">Serine/threonine-protein kinase</keyword>
<evidence type="ECO:0000256" key="3">
    <source>
        <dbReference type="ARBA" id="ARBA00022679"/>
    </source>
</evidence>
<protein>
    <recommendedName>
        <fullName evidence="1">non-specific serine/threonine protein kinase</fullName>
        <ecNumber evidence="1">2.7.11.1</ecNumber>
    </recommendedName>
</protein>
<dbReference type="Gene3D" id="3.30.200.20">
    <property type="entry name" value="Phosphorylase Kinase, domain 1"/>
    <property type="match status" value="1"/>
</dbReference>
<proteinExistence type="predicted"/>
<evidence type="ECO:0000259" key="14">
    <source>
        <dbReference type="PROSITE" id="PS51178"/>
    </source>
</evidence>
<evidence type="ECO:0000256" key="9">
    <source>
        <dbReference type="ARBA" id="ARBA00048679"/>
    </source>
</evidence>
<dbReference type="Gene3D" id="3.30.10.20">
    <property type="match status" value="4"/>
</dbReference>
<evidence type="ECO:0000256" key="4">
    <source>
        <dbReference type="ARBA" id="ARBA00022737"/>
    </source>
</evidence>
<dbReference type="PROSITE" id="PS50011">
    <property type="entry name" value="PROTEIN_KINASE_DOM"/>
    <property type="match status" value="1"/>
</dbReference>
<feature type="region of interest" description="Disordered" evidence="11">
    <location>
        <begin position="374"/>
        <end position="399"/>
    </location>
</feature>
<dbReference type="SUPFAM" id="SSF56112">
    <property type="entry name" value="Protein kinase-like (PK-like)"/>
    <property type="match status" value="1"/>
</dbReference>
<comment type="caution">
    <text evidence="15">The sequence shown here is derived from an EMBL/GenBank/DDBJ whole genome shotgun (WGS) entry which is preliminary data.</text>
</comment>
<feature type="region of interest" description="Disordered" evidence="11">
    <location>
        <begin position="305"/>
        <end position="339"/>
    </location>
</feature>
<keyword evidence="7 10" id="KW-0067">ATP-binding</keyword>
<feature type="binding site" evidence="10">
    <location>
        <position position="42"/>
    </location>
    <ligand>
        <name>ATP</name>
        <dbReference type="ChEBI" id="CHEBI:30616"/>
    </ligand>
</feature>
<feature type="domain" description="PASTA" evidence="14">
    <location>
        <begin position="516"/>
        <end position="581"/>
    </location>
</feature>
<feature type="compositionally biased region" description="Polar residues" evidence="11">
    <location>
        <begin position="313"/>
        <end position="328"/>
    </location>
</feature>
<dbReference type="EC" id="2.7.11.1" evidence="1"/>
<keyword evidence="6 15" id="KW-0418">Kinase</keyword>
<dbReference type="FunFam" id="3.30.200.20:FF:000035">
    <property type="entry name" value="Serine/threonine protein kinase Stk1"/>
    <property type="match status" value="1"/>
</dbReference>
<evidence type="ECO:0000256" key="5">
    <source>
        <dbReference type="ARBA" id="ARBA00022741"/>
    </source>
</evidence>
<feature type="domain" description="PASTA" evidence="14">
    <location>
        <begin position="588"/>
        <end position="656"/>
    </location>
</feature>
<dbReference type="CDD" id="cd06577">
    <property type="entry name" value="PASTA_pknB"/>
    <property type="match status" value="4"/>
</dbReference>
<dbReference type="InterPro" id="IPR008271">
    <property type="entry name" value="Ser/Thr_kinase_AS"/>
</dbReference>
<feature type="transmembrane region" description="Helical" evidence="12">
    <location>
        <begin position="345"/>
        <end position="366"/>
    </location>
</feature>
<comment type="catalytic activity">
    <reaction evidence="9">
        <text>L-seryl-[protein] + ATP = O-phospho-L-seryl-[protein] + ADP + H(+)</text>
        <dbReference type="Rhea" id="RHEA:17989"/>
        <dbReference type="Rhea" id="RHEA-COMP:9863"/>
        <dbReference type="Rhea" id="RHEA-COMP:11604"/>
        <dbReference type="ChEBI" id="CHEBI:15378"/>
        <dbReference type="ChEBI" id="CHEBI:29999"/>
        <dbReference type="ChEBI" id="CHEBI:30616"/>
        <dbReference type="ChEBI" id="CHEBI:83421"/>
        <dbReference type="ChEBI" id="CHEBI:456216"/>
        <dbReference type="EC" id="2.7.11.1"/>
    </reaction>
</comment>
<evidence type="ECO:0000256" key="12">
    <source>
        <dbReference type="SAM" id="Phobius"/>
    </source>
</evidence>
<keyword evidence="5 10" id="KW-0547">Nucleotide-binding</keyword>
<dbReference type="InterPro" id="IPR017441">
    <property type="entry name" value="Protein_kinase_ATP_BS"/>
</dbReference>
<keyword evidence="4" id="KW-0677">Repeat</keyword>
<keyword evidence="12" id="KW-1133">Transmembrane helix</keyword>
<dbReference type="GO" id="GO:0045717">
    <property type="term" value="P:negative regulation of fatty acid biosynthetic process"/>
    <property type="evidence" value="ECO:0007669"/>
    <property type="project" value="UniProtKB-ARBA"/>
</dbReference>
<feature type="region of interest" description="Disordered" evidence="11">
    <location>
        <begin position="619"/>
        <end position="686"/>
    </location>
</feature>
<feature type="domain" description="Protein kinase" evidence="13">
    <location>
        <begin position="13"/>
        <end position="284"/>
    </location>
</feature>
<keyword evidence="12" id="KW-0472">Membrane</keyword>
<dbReference type="SMART" id="SM00220">
    <property type="entry name" value="S_TKc"/>
    <property type="match status" value="1"/>
</dbReference>
<feature type="domain" description="PASTA" evidence="14">
    <location>
        <begin position="448"/>
        <end position="515"/>
    </location>
</feature>